<keyword evidence="1" id="KW-0812">Transmembrane</keyword>
<sequence>MTVSEPKPAWYEIAKKGSIASTPFDEELKRSVLSKVDRRETRYLQSVKQVLAAILVCMALGLSLLLVTNEGVLFKKSEQAASPPAGTPFQSVSGNDTNKEHPFAYKLLDARLTGNGSIISMNDPDILPGLGNKVNPLHAYDNRMIYKISYTDIEVLSKKDLDGFGTLLKYKAIKDDPKLPYFKKGEEHFGYTVDGLTGPEVIYDFGTGNLYDAQMAVTRVFGHQTLKIWLVCGADGIRVCTYYNREQNGGMASYLEFDNATMYERDLNGDGLEEAIAVSNTTGQIYIFKENAEQLYWVSVRETLGAGEQDVVSYEEASGMFTVLKQDIGLRKYRYIENADKFVLVE</sequence>
<keyword evidence="3" id="KW-1185">Reference proteome</keyword>
<evidence type="ECO:0000313" key="2">
    <source>
        <dbReference type="EMBL" id="OPH47155.1"/>
    </source>
</evidence>
<organism evidence="2 3">
    <name type="scientific">Paenibacillus ferrarius</name>
    <dbReference type="NCBI Taxonomy" id="1469647"/>
    <lineage>
        <taxon>Bacteria</taxon>
        <taxon>Bacillati</taxon>
        <taxon>Bacillota</taxon>
        <taxon>Bacilli</taxon>
        <taxon>Bacillales</taxon>
        <taxon>Paenibacillaceae</taxon>
        <taxon>Paenibacillus</taxon>
    </lineage>
</organism>
<keyword evidence="1" id="KW-1133">Transmembrane helix</keyword>
<name>A0A1V4H8T2_9BACL</name>
<gene>
    <name evidence="2" type="ORF">BC351_11660</name>
</gene>
<evidence type="ECO:0000313" key="3">
    <source>
        <dbReference type="Proteomes" id="UP000190626"/>
    </source>
</evidence>
<reference evidence="3" key="1">
    <citation type="submission" date="2016-07" db="EMBL/GenBank/DDBJ databases">
        <authorList>
            <person name="Florea S."/>
            <person name="Webb J.S."/>
            <person name="Jaromczyk J."/>
            <person name="Schardl C.L."/>
        </authorList>
    </citation>
    <scope>NUCLEOTIDE SEQUENCE [LARGE SCALE GENOMIC DNA]</scope>
    <source>
        <strain evidence="3">CY1</strain>
    </source>
</reference>
<evidence type="ECO:0000256" key="1">
    <source>
        <dbReference type="SAM" id="Phobius"/>
    </source>
</evidence>
<accession>A0A1V4H8T2</accession>
<protein>
    <submittedName>
        <fullName evidence="2">Uncharacterized protein</fullName>
    </submittedName>
</protein>
<proteinExistence type="predicted"/>
<dbReference type="EMBL" id="MBTG01000066">
    <property type="protein sequence ID" value="OPH47155.1"/>
    <property type="molecule type" value="Genomic_DNA"/>
</dbReference>
<comment type="caution">
    <text evidence="2">The sequence shown here is derived from an EMBL/GenBank/DDBJ whole genome shotgun (WGS) entry which is preliminary data.</text>
</comment>
<dbReference type="AlphaFoldDB" id="A0A1V4H8T2"/>
<feature type="transmembrane region" description="Helical" evidence="1">
    <location>
        <begin position="50"/>
        <end position="67"/>
    </location>
</feature>
<keyword evidence="1" id="KW-0472">Membrane</keyword>
<dbReference type="Proteomes" id="UP000190626">
    <property type="component" value="Unassembled WGS sequence"/>
</dbReference>